<dbReference type="EC" id="2.5.1.90" evidence="8"/>
<evidence type="ECO:0000256" key="1">
    <source>
        <dbReference type="ARBA" id="ARBA00001946"/>
    </source>
</evidence>
<evidence type="ECO:0000256" key="6">
    <source>
        <dbReference type="ARBA" id="ARBA00051506"/>
    </source>
</evidence>
<comment type="similarity">
    <text evidence="2 12">Belongs to the FPP/GGPP synthase family.</text>
</comment>
<evidence type="ECO:0000256" key="8">
    <source>
        <dbReference type="ARBA" id="ARBA00066511"/>
    </source>
</evidence>
<dbReference type="PANTHER" id="PTHR12001:SF69">
    <property type="entry name" value="ALL TRANS-POLYPRENYL-DIPHOSPHATE SYNTHASE PDSS1"/>
    <property type="match status" value="1"/>
</dbReference>
<evidence type="ECO:0000256" key="12">
    <source>
        <dbReference type="RuleBase" id="RU004466"/>
    </source>
</evidence>
<evidence type="ECO:0000256" key="3">
    <source>
        <dbReference type="ARBA" id="ARBA00022679"/>
    </source>
</evidence>
<dbReference type="RefSeq" id="WP_070071359.1">
    <property type="nucleotide sequence ID" value="NZ_CP017448.1"/>
</dbReference>
<evidence type="ECO:0000256" key="10">
    <source>
        <dbReference type="ARBA" id="ARBA00079637"/>
    </source>
</evidence>
<dbReference type="Proteomes" id="UP000095342">
    <property type="component" value="Chromosome"/>
</dbReference>
<gene>
    <name evidence="13" type="ORF">BJI67_00610</name>
</gene>
<dbReference type="GO" id="GO:0046872">
    <property type="term" value="F:metal ion binding"/>
    <property type="evidence" value="ECO:0007669"/>
    <property type="project" value="UniProtKB-KW"/>
</dbReference>
<dbReference type="GO" id="GO:0008299">
    <property type="term" value="P:isoprenoid biosynthetic process"/>
    <property type="evidence" value="ECO:0007669"/>
    <property type="project" value="InterPro"/>
</dbReference>
<comment type="function">
    <text evidence="7">Supplies octaprenyl diphosphate, the precursor for the side chain of the isoprenoid quinones ubiquinone and menaquinone.</text>
</comment>
<evidence type="ECO:0000256" key="2">
    <source>
        <dbReference type="ARBA" id="ARBA00006706"/>
    </source>
</evidence>
<name>A0A1D8K470_9GAMM</name>
<dbReference type="Pfam" id="PF00348">
    <property type="entry name" value="polyprenyl_synt"/>
    <property type="match status" value="1"/>
</dbReference>
<protein>
    <recommendedName>
        <fullName evidence="9">Octaprenyl diphosphate synthase</fullName>
        <ecNumber evidence="8">2.5.1.90</ecNumber>
    </recommendedName>
    <alternativeName>
        <fullName evidence="11">All-trans-octaprenyl-diphosphate synthase</fullName>
    </alternativeName>
    <alternativeName>
        <fullName evidence="10">Octaprenyl pyrophosphate synthase</fullName>
    </alternativeName>
</protein>
<evidence type="ECO:0000256" key="5">
    <source>
        <dbReference type="ARBA" id="ARBA00022842"/>
    </source>
</evidence>
<keyword evidence="4" id="KW-0479">Metal-binding</keyword>
<evidence type="ECO:0000313" key="14">
    <source>
        <dbReference type="Proteomes" id="UP000095342"/>
    </source>
</evidence>
<dbReference type="AlphaFoldDB" id="A0A1D8K470"/>
<evidence type="ECO:0000313" key="13">
    <source>
        <dbReference type="EMBL" id="AOV15758.1"/>
    </source>
</evidence>
<dbReference type="Gene3D" id="1.10.600.10">
    <property type="entry name" value="Farnesyl Diphosphate Synthase"/>
    <property type="match status" value="1"/>
</dbReference>
<keyword evidence="3 12" id="KW-0808">Transferase</keyword>
<accession>A0A1D8K470</accession>
<evidence type="ECO:0000256" key="7">
    <source>
        <dbReference type="ARBA" id="ARBA00055029"/>
    </source>
</evidence>
<dbReference type="InterPro" id="IPR000092">
    <property type="entry name" value="Polyprenyl_synt"/>
</dbReference>
<evidence type="ECO:0000256" key="4">
    <source>
        <dbReference type="ARBA" id="ARBA00022723"/>
    </source>
</evidence>
<reference evidence="13 14" key="1">
    <citation type="submission" date="2016-09" db="EMBL/GenBank/DDBJ databases">
        <title>Acidihalobacter prosperus V6 (DSM14174).</title>
        <authorList>
            <person name="Khaleque H.N."/>
            <person name="Ramsay J.P."/>
            <person name="Murphy R.J.T."/>
            <person name="Kaksonen A.H."/>
            <person name="Boxall N.J."/>
            <person name="Watkin E.L.J."/>
        </authorList>
    </citation>
    <scope>NUCLEOTIDE SEQUENCE [LARGE SCALE GENOMIC DNA]</scope>
    <source>
        <strain evidence="13 14">V6</strain>
    </source>
</reference>
<proteinExistence type="inferred from homology"/>
<dbReference type="GO" id="GO:0106350">
    <property type="term" value="F:all-trans-octaprenyl-diphosphate synthase activity"/>
    <property type="evidence" value="ECO:0007669"/>
    <property type="project" value="UniProtKB-EC"/>
</dbReference>
<dbReference type="SUPFAM" id="SSF48576">
    <property type="entry name" value="Terpenoid synthases"/>
    <property type="match status" value="1"/>
</dbReference>
<comment type="cofactor">
    <cofactor evidence="1">
        <name>Mg(2+)</name>
        <dbReference type="ChEBI" id="CHEBI:18420"/>
    </cofactor>
</comment>
<dbReference type="InterPro" id="IPR008949">
    <property type="entry name" value="Isoprenoid_synthase_dom_sf"/>
</dbReference>
<comment type="catalytic activity">
    <reaction evidence="6">
        <text>5 isopentenyl diphosphate + (2E,6E)-farnesyl diphosphate = all-trans-octaprenyl diphosphate + 5 diphosphate</text>
        <dbReference type="Rhea" id="RHEA:27798"/>
        <dbReference type="ChEBI" id="CHEBI:33019"/>
        <dbReference type="ChEBI" id="CHEBI:57711"/>
        <dbReference type="ChEBI" id="CHEBI:128769"/>
        <dbReference type="ChEBI" id="CHEBI:175763"/>
        <dbReference type="EC" id="2.5.1.90"/>
    </reaction>
</comment>
<keyword evidence="14" id="KW-1185">Reference proteome</keyword>
<sequence length="322" mass="35012">MELSAIRLLVEAEMRAVDEHIIRHLRSDVILINQLGSYIVDSGGKRLRPLLALLSAKACGYADTGHIGLAAIIELIHTATLLHDDVVDDSQLRRNRETANAIWGNEAAVLVGDFLYTRAFQMMVDLGSMRILDILAQATNTIAEGEVLQLLNCNDPDTTEASYMEVIHSKTAKLFEAATQIGAVLAGRPEAEEQALAAYGMHAGTAFQLIDDVLDYRASAEQMGKNVGDDLAEGKPTLPLIYAMRSGNEAQRDVIRKAIEQGGLNRLDEVLDAIESTGSIAYTESVARREAQLAASQLDVLPDSPYKEALVSLTRVAVERQS</sequence>
<evidence type="ECO:0000256" key="11">
    <source>
        <dbReference type="ARBA" id="ARBA00083124"/>
    </source>
</evidence>
<dbReference type="KEGG" id="aaeo:BJI67_00610"/>
<keyword evidence="5" id="KW-0460">Magnesium</keyword>
<dbReference type="CDD" id="cd00685">
    <property type="entry name" value="Trans_IPPS_HT"/>
    <property type="match status" value="1"/>
</dbReference>
<dbReference type="FunFam" id="1.10.600.10:FF:000002">
    <property type="entry name" value="Octaprenyl diphosphate synthase"/>
    <property type="match status" value="1"/>
</dbReference>
<organism evidence="13 14">
    <name type="scientific">Acidihalobacter aeolianus</name>
    <dbReference type="NCBI Taxonomy" id="2792603"/>
    <lineage>
        <taxon>Bacteria</taxon>
        <taxon>Pseudomonadati</taxon>
        <taxon>Pseudomonadota</taxon>
        <taxon>Gammaproteobacteria</taxon>
        <taxon>Chromatiales</taxon>
        <taxon>Ectothiorhodospiraceae</taxon>
        <taxon>Acidihalobacter</taxon>
    </lineage>
</organism>
<dbReference type="EMBL" id="CP017448">
    <property type="protein sequence ID" value="AOV15758.1"/>
    <property type="molecule type" value="Genomic_DNA"/>
</dbReference>
<dbReference type="SFLD" id="SFLDS00005">
    <property type="entry name" value="Isoprenoid_Synthase_Type_I"/>
    <property type="match status" value="1"/>
</dbReference>
<dbReference type="PANTHER" id="PTHR12001">
    <property type="entry name" value="GERANYLGERANYL PYROPHOSPHATE SYNTHASE"/>
    <property type="match status" value="1"/>
</dbReference>
<dbReference type="NCBIfam" id="NF008140">
    <property type="entry name" value="PRK10888.1"/>
    <property type="match status" value="1"/>
</dbReference>
<evidence type="ECO:0000256" key="9">
    <source>
        <dbReference type="ARBA" id="ARBA00072473"/>
    </source>
</evidence>